<dbReference type="GeneID" id="32587311"/>
<keyword evidence="2" id="KW-1185">Reference proteome</keyword>
<dbReference type="InterPro" id="IPR019285">
    <property type="entry name" value="DUF2336"/>
</dbReference>
<dbReference type="AlphaFoldDB" id="A0A176ZBK7"/>
<comment type="caution">
    <text evidence="1">The sequence shown here is derived from an EMBL/GenBank/DDBJ whole genome shotgun (WGS) entry which is preliminary data.</text>
</comment>
<dbReference type="EMBL" id="LSEF01000037">
    <property type="protein sequence ID" value="OAF18041.1"/>
    <property type="molecule type" value="Genomic_DNA"/>
</dbReference>
<proteinExistence type="predicted"/>
<name>A0A176ZBK7_9BRAD</name>
<evidence type="ECO:0000313" key="2">
    <source>
        <dbReference type="Proteomes" id="UP000077173"/>
    </source>
</evidence>
<organism evidence="1 2">
    <name type="scientific">Bradyrhizobium neotropicale</name>
    <dbReference type="NCBI Taxonomy" id="1497615"/>
    <lineage>
        <taxon>Bacteria</taxon>
        <taxon>Pseudomonadati</taxon>
        <taxon>Pseudomonadota</taxon>
        <taxon>Alphaproteobacteria</taxon>
        <taxon>Hyphomicrobiales</taxon>
        <taxon>Nitrobacteraceae</taxon>
        <taxon>Bradyrhizobium</taxon>
    </lineage>
</organism>
<evidence type="ECO:0008006" key="3">
    <source>
        <dbReference type="Google" id="ProtNLM"/>
    </source>
</evidence>
<accession>A0A176ZBK7</accession>
<sequence>MNGAKSLLQDLDDAIARGTDESRARALWHATDLLITGRYSDDEISMFGEVIGRLADEIEVAARTQLSELMAACDHAPLNVIEQLAFDDEIDVAGPVLRDSTRLDEKVLVRNAMTKGQSHLLAISQRQSIGEAVTDVLVKRGDQEVVTAVARNEGARFSGSGLLHMVRRAEGDSILAEQLGLRKDVPRHIFQQLIAKASEDVRRRLETERPEMMAQIQSSVTEVTGDLQSKFGPSSRSYFVAKRVVTTQYRQGNLNQDSISNYARQHRFDEVQIGLSLLSSLPVDVIERALMDRNREMLLVLCKALDFSWQTTMSLLFLGAKDHLITARDLNDSEREFGRLNIETSRSILKFYQSRKNNAAADPAAGRQAELQMH</sequence>
<dbReference type="RefSeq" id="WP_063677926.1">
    <property type="nucleotide sequence ID" value="NZ_LSEF01000037.1"/>
</dbReference>
<protein>
    <recommendedName>
        <fullName evidence="3">DUF2336 domain-containing protein</fullName>
    </recommendedName>
</protein>
<evidence type="ECO:0000313" key="1">
    <source>
        <dbReference type="EMBL" id="OAF18041.1"/>
    </source>
</evidence>
<reference evidence="1 2" key="1">
    <citation type="submission" date="2016-02" db="EMBL/GenBank/DDBJ databases">
        <title>Draft genome sequence of the strain BR 10247T Bradyrhizobium neotropicale isolated from nodules of Centrolobium paraense.</title>
        <authorList>
            <person name="Simoes-Araujo J.L."/>
            <person name="Barauna A.C."/>
            <person name="Silva K."/>
            <person name="Zilli J.E."/>
        </authorList>
    </citation>
    <scope>NUCLEOTIDE SEQUENCE [LARGE SCALE GENOMIC DNA]</scope>
    <source>
        <strain evidence="1 2">BR 10247</strain>
    </source>
</reference>
<gene>
    <name evidence="1" type="ORF">AXW67_05855</name>
</gene>
<dbReference type="Pfam" id="PF10098">
    <property type="entry name" value="DUF2336"/>
    <property type="match status" value="1"/>
</dbReference>
<dbReference type="Proteomes" id="UP000077173">
    <property type="component" value="Unassembled WGS sequence"/>
</dbReference>